<dbReference type="AlphaFoldDB" id="A0A2Z7B0Q8"/>
<keyword evidence="1" id="KW-0489">Methyltransferase</keyword>
<keyword evidence="1" id="KW-0808">Transferase</keyword>
<dbReference type="GO" id="GO:0032259">
    <property type="term" value="P:methylation"/>
    <property type="evidence" value="ECO:0007669"/>
    <property type="project" value="UniProtKB-KW"/>
</dbReference>
<accession>A0A2Z7B0Q8</accession>
<protein>
    <submittedName>
        <fullName evidence="1">Histone-lysine N-methyltransferase</fullName>
    </submittedName>
</protein>
<evidence type="ECO:0000313" key="1">
    <source>
        <dbReference type="EMBL" id="KZV25082.1"/>
    </source>
</evidence>
<sequence length="483" mass="51527">MAAGAAPDYGTTDCAMACWPSAGQHATICTASTRRSGRPIAQQAAVDPPIRSTTGINLPPSICTRRLDGYYHGRNLLSTTIGASPITGRRRVVARTAARGREGGEVEEARFSCGNHASTCVTLNGSGIQLAVGPQPLRLRNHNFGLAHRIMVKRLATSPHDPLGITDSACKNQLIVVSVQYGPFNSYIPIRSMTIGYPRMRASGESSTTKHRLLHASGPHPIPLPNDPNIGYPRMSASGESSTTMHRLLNASESHPIPTPYDPKSLYCRALYCLNWNPGFTAGRGFNPAGVALGDGFLSSSTFELSSAVDIQNDSSTALLLVVSSTAASGSTSSQLLISIYLPASGSFFNFFASGFLSSSTFELSSAVDIQNDSSTALLLLAADVIVYGHNFFQSTMMTSSLLITASSIRHADVIIADSRSCGGRYRQSGPRPEMGFLHQPALEGLTRSARTDSPRQIWPETIFRRAAAAARRGVEEERGAAH</sequence>
<proteinExistence type="predicted"/>
<keyword evidence="2" id="KW-1185">Reference proteome</keyword>
<dbReference type="EMBL" id="KV012122">
    <property type="protein sequence ID" value="KZV25082.1"/>
    <property type="molecule type" value="Genomic_DNA"/>
</dbReference>
<dbReference type="Proteomes" id="UP000250235">
    <property type="component" value="Unassembled WGS sequence"/>
</dbReference>
<dbReference type="GO" id="GO:0008168">
    <property type="term" value="F:methyltransferase activity"/>
    <property type="evidence" value="ECO:0007669"/>
    <property type="project" value="UniProtKB-KW"/>
</dbReference>
<name>A0A2Z7B0Q8_9LAMI</name>
<evidence type="ECO:0000313" key="2">
    <source>
        <dbReference type="Proteomes" id="UP000250235"/>
    </source>
</evidence>
<gene>
    <name evidence="1" type="ORF">F511_34223</name>
</gene>
<organism evidence="1 2">
    <name type="scientific">Dorcoceras hygrometricum</name>
    <dbReference type="NCBI Taxonomy" id="472368"/>
    <lineage>
        <taxon>Eukaryota</taxon>
        <taxon>Viridiplantae</taxon>
        <taxon>Streptophyta</taxon>
        <taxon>Embryophyta</taxon>
        <taxon>Tracheophyta</taxon>
        <taxon>Spermatophyta</taxon>
        <taxon>Magnoliopsida</taxon>
        <taxon>eudicotyledons</taxon>
        <taxon>Gunneridae</taxon>
        <taxon>Pentapetalae</taxon>
        <taxon>asterids</taxon>
        <taxon>lamiids</taxon>
        <taxon>Lamiales</taxon>
        <taxon>Gesneriaceae</taxon>
        <taxon>Didymocarpoideae</taxon>
        <taxon>Trichosporeae</taxon>
        <taxon>Loxocarpinae</taxon>
        <taxon>Dorcoceras</taxon>
    </lineage>
</organism>
<reference evidence="1 2" key="1">
    <citation type="journal article" date="2015" name="Proc. Natl. Acad. Sci. U.S.A.">
        <title>The resurrection genome of Boea hygrometrica: A blueprint for survival of dehydration.</title>
        <authorList>
            <person name="Xiao L."/>
            <person name="Yang G."/>
            <person name="Zhang L."/>
            <person name="Yang X."/>
            <person name="Zhao S."/>
            <person name="Ji Z."/>
            <person name="Zhou Q."/>
            <person name="Hu M."/>
            <person name="Wang Y."/>
            <person name="Chen M."/>
            <person name="Xu Y."/>
            <person name="Jin H."/>
            <person name="Xiao X."/>
            <person name="Hu G."/>
            <person name="Bao F."/>
            <person name="Hu Y."/>
            <person name="Wan P."/>
            <person name="Li L."/>
            <person name="Deng X."/>
            <person name="Kuang T."/>
            <person name="Xiang C."/>
            <person name="Zhu J.K."/>
            <person name="Oliver M.J."/>
            <person name="He Y."/>
        </authorList>
    </citation>
    <scope>NUCLEOTIDE SEQUENCE [LARGE SCALE GENOMIC DNA]</scope>
    <source>
        <strain evidence="2">cv. XS01</strain>
    </source>
</reference>